<keyword evidence="4" id="KW-1185">Reference proteome</keyword>
<dbReference type="PANTHER" id="PTHR33418">
    <property type="entry name" value="HELICASE-ASSOCIATED"/>
    <property type="match status" value="1"/>
</dbReference>
<dbReference type="PANTHER" id="PTHR33418:SF1">
    <property type="entry name" value="HELICASE-ASSOCIATED DOMAIN-CONTAINING PROTEIN"/>
    <property type="match status" value="1"/>
</dbReference>
<dbReference type="Proteomes" id="UP000256970">
    <property type="component" value="Unassembled WGS sequence"/>
</dbReference>
<dbReference type="Gene3D" id="6.10.140.530">
    <property type="match status" value="2"/>
</dbReference>
<accession>A0A383W5I9</accession>
<dbReference type="InterPro" id="IPR005114">
    <property type="entry name" value="Helicase_assoc"/>
</dbReference>
<feature type="compositionally biased region" description="Low complexity" evidence="1">
    <location>
        <begin position="13"/>
        <end position="32"/>
    </location>
</feature>
<gene>
    <name evidence="3" type="ORF">BQ4739_LOCUS13040</name>
</gene>
<evidence type="ECO:0000259" key="2">
    <source>
        <dbReference type="Pfam" id="PF03457"/>
    </source>
</evidence>
<organism evidence="3 4">
    <name type="scientific">Tetradesmus obliquus</name>
    <name type="common">Green alga</name>
    <name type="synonym">Acutodesmus obliquus</name>
    <dbReference type="NCBI Taxonomy" id="3088"/>
    <lineage>
        <taxon>Eukaryota</taxon>
        <taxon>Viridiplantae</taxon>
        <taxon>Chlorophyta</taxon>
        <taxon>core chlorophytes</taxon>
        <taxon>Chlorophyceae</taxon>
        <taxon>CS clade</taxon>
        <taxon>Sphaeropleales</taxon>
        <taxon>Scenedesmaceae</taxon>
        <taxon>Tetradesmus</taxon>
    </lineage>
</organism>
<reference evidence="3 4" key="1">
    <citation type="submission" date="2016-10" db="EMBL/GenBank/DDBJ databases">
        <authorList>
            <person name="Cai Z."/>
        </authorList>
    </citation>
    <scope>NUCLEOTIDE SEQUENCE [LARGE SCALE GENOMIC DNA]</scope>
</reference>
<feature type="domain" description="Helicase-associated" evidence="2">
    <location>
        <begin position="300"/>
        <end position="362"/>
    </location>
</feature>
<evidence type="ECO:0000313" key="3">
    <source>
        <dbReference type="EMBL" id="SZX72905.1"/>
    </source>
</evidence>
<dbReference type="AlphaFoldDB" id="A0A383W5I9"/>
<protein>
    <recommendedName>
        <fullName evidence="2">Helicase-associated domain-containing protein</fullName>
    </recommendedName>
</protein>
<feature type="domain" description="Helicase-associated" evidence="2">
    <location>
        <begin position="234"/>
        <end position="294"/>
    </location>
</feature>
<dbReference type="EMBL" id="FNXT01001175">
    <property type="protein sequence ID" value="SZX72905.1"/>
    <property type="molecule type" value="Genomic_DNA"/>
</dbReference>
<sequence>MIGALRPLAAKVGASRSSKSAPRPGPSGSRSRQQCRQRHVCRSGYFTQAPAAAASPVDKLLEGFWEARGVFDPAQRQELVRLAKALPLQGGADEGSLDEDFAPPLQLAEGAPLPGIPTTWALNQSVPEIAGVSRRLLELHALLGGGADVDVVWMVTREPQLLAASRQQLLSRLMAMRLASATAGVDVVKVVEAQPSLLLLDEGNPLADWARLAPEELAELIKGWEQGVASDSDPEWQARAVQLRAYHRQHGDTSVGWREGDDPELARWANKQRRDLAAGLLAPAKAELLQELRFEPDETEAEWLRWFLDLARFKEAHGHASPMSLSAGADLYLINWCSVQRVAHRCKVLSRRQLDLLNSIDFDWSGADPLS</sequence>
<feature type="region of interest" description="Disordered" evidence="1">
    <location>
        <begin position="1"/>
        <end position="36"/>
    </location>
</feature>
<evidence type="ECO:0000313" key="4">
    <source>
        <dbReference type="Proteomes" id="UP000256970"/>
    </source>
</evidence>
<proteinExistence type="predicted"/>
<dbReference type="Pfam" id="PF03457">
    <property type="entry name" value="HA"/>
    <property type="match status" value="2"/>
</dbReference>
<evidence type="ECO:0000256" key="1">
    <source>
        <dbReference type="SAM" id="MobiDB-lite"/>
    </source>
</evidence>
<name>A0A383W5I9_TETOB</name>